<comment type="caution">
    <text evidence="3">The sequence shown here is derived from an EMBL/GenBank/DDBJ whole genome shotgun (WGS) entry which is preliminary data.</text>
</comment>
<feature type="compositionally biased region" description="Polar residues" evidence="1">
    <location>
        <begin position="507"/>
        <end position="523"/>
    </location>
</feature>
<keyword evidence="4" id="KW-1185">Reference proteome</keyword>
<feature type="non-terminal residue" evidence="3">
    <location>
        <position position="1344"/>
    </location>
</feature>
<proteinExistence type="predicted"/>
<protein>
    <submittedName>
        <fullName evidence="3">NPAT protein</fullName>
    </submittedName>
</protein>
<organism evidence="3 4">
    <name type="scientific">Podilymbus podiceps</name>
    <name type="common">Pied-billed grebe</name>
    <dbReference type="NCBI Taxonomy" id="9252"/>
    <lineage>
        <taxon>Eukaryota</taxon>
        <taxon>Metazoa</taxon>
        <taxon>Chordata</taxon>
        <taxon>Craniata</taxon>
        <taxon>Vertebrata</taxon>
        <taxon>Euteleostomi</taxon>
        <taxon>Archelosauria</taxon>
        <taxon>Archosauria</taxon>
        <taxon>Dinosauria</taxon>
        <taxon>Saurischia</taxon>
        <taxon>Theropoda</taxon>
        <taxon>Coelurosauria</taxon>
        <taxon>Aves</taxon>
        <taxon>Neognathae</taxon>
        <taxon>Neoaves</taxon>
        <taxon>Mirandornithes</taxon>
        <taxon>Podicipediformes</taxon>
        <taxon>Podicipedidae</taxon>
        <taxon>Podilymbus</taxon>
    </lineage>
</organism>
<feature type="compositionally biased region" description="Polar residues" evidence="1">
    <location>
        <begin position="113"/>
        <end position="125"/>
    </location>
</feature>
<dbReference type="OrthoDB" id="6287635at2759"/>
<feature type="compositionally biased region" description="Basic and acidic residues" evidence="1">
    <location>
        <begin position="1288"/>
        <end position="1307"/>
    </location>
</feature>
<feature type="compositionally biased region" description="Basic and acidic residues" evidence="1">
    <location>
        <begin position="1066"/>
        <end position="1087"/>
    </location>
</feature>
<feature type="compositionally biased region" description="Basic residues" evidence="1">
    <location>
        <begin position="1314"/>
        <end position="1323"/>
    </location>
</feature>
<dbReference type="InterPro" id="IPR031442">
    <property type="entry name" value="NPAT_C"/>
</dbReference>
<feature type="compositionally biased region" description="Low complexity" evidence="1">
    <location>
        <begin position="1121"/>
        <end position="1137"/>
    </location>
</feature>
<feature type="compositionally biased region" description="Basic and acidic residues" evidence="1">
    <location>
        <begin position="448"/>
        <end position="459"/>
    </location>
</feature>
<feature type="region of interest" description="Disordered" evidence="1">
    <location>
        <begin position="548"/>
        <end position="591"/>
    </location>
</feature>
<dbReference type="Pfam" id="PF15712">
    <property type="entry name" value="NPAT_C"/>
    <property type="match status" value="1"/>
</dbReference>
<feature type="region of interest" description="Disordered" evidence="1">
    <location>
        <begin position="354"/>
        <end position="416"/>
    </location>
</feature>
<dbReference type="Proteomes" id="UP000555275">
    <property type="component" value="Unassembled WGS sequence"/>
</dbReference>
<dbReference type="PANTHER" id="PTHR15087:SF14">
    <property type="entry name" value="PROTEIN NPAT"/>
    <property type="match status" value="1"/>
</dbReference>
<dbReference type="GO" id="GO:0003712">
    <property type="term" value="F:transcription coregulator activity"/>
    <property type="evidence" value="ECO:0007669"/>
    <property type="project" value="TreeGrafter"/>
</dbReference>
<sequence>RTRSGIVEMKRQRMLQQSAPLNSGLLSVVQPSGPQNSSSIVSPQVIHRPTINQSMSQTRLNTLFVHQSQTQENKISTGDFIHIQVPASQERKLHSNMLSPGRRKSESQKRKSIATSGPLSVTRSSQDPDEVVIEKESEPLEEFIDGNFPQLVIENAREKILSNKSLQEKLAENINKILGSDGNVAQAPKQTDSGPTEQETSIDEILGLQGEIHMSEEAIQDILEQTESDPAFQALFDLFDYGRSKVNKNLPAGISGQSGVENAILVDEDNLETLESSLGTEETSRCDNSRESVSCKGFQLGEASCALKTSINDDDVAKKNTANEQLHGGCRPRKQTEVLKTITPEHIGELEIAFDSVPGLTEPNKRQTSDSECNEHGGDSYDKKELSALVSESERAMQVEKGPLSHSAQSSPNLEYVHSDSPQISLISLAEGTTVSENKTHSGSKGHLSPDRSLSEKTLTKSPSDGSPSHSVLLRKKNSSISSPSADAGKEQAARSDAAAVPGVLQENPSQRSVHQEQSTQSDCAAASPVKIPDLDKTELQLEVVDTSNKPYLNDQPCKKDLNLPSGLSDSEGTQGEMQEPSSSTKVDADNMYFSSGDDACTEISVVSTENNLTASEICHSPLPETASSTDDSGAEAKSISGVPSSSQPMDVDPSNIMSLKIIISDDPFISSDTELNNAVSSITGENLPTIILSSPAKSPAKTTGLSKCLSSEDTEKNVDSALAEQNLLVLRPKDPVVTTVSTQNEDCAVLSVAGTSNLSKEGGFIQLMPATSTAFGNSNNLYIATCVTDPATLGTAVTPSNVVVLPGSSVPLAAQAPAVQQLRTPPRSSNTFATNQNVSPNFPQGSAIIIASPVQPVLQGMVGMIPLSVVGQNGNTFSAPARQVLHMPVANPVCNRSVPKLPIPPKTQKLPGARNKTNTGTPFAFLRRAAAKWVTGNSDKLITAELGRKAEENLPVAPGESTSSNLRQSESHRRVLCFDNVLPTPGGNTQIQTIKSLSQKERNESTLFAVDSAPASAKAQVTKREKDKTLPRILCKPEVGSNRSASAKEPQPERKVTTAGLPLDPFHKTTANKENELRRDADENQKNQDTAKLSNGQQSVSSWNEKAVASVQELNKKQGSLSNGNGKSSVSVSLSSKEPKREPAKVSNPGLCLSSPFTKQCVEMLQDIQWHSPTSKTVENGELPVPRTPSGVGDRHTDDTTDSVRTPTCRRFNEDSTTPRIMVPPATPDLPACSPASETGSENSVSMAAHTLMILSRAAIARTSTATPLKDNTQQFRSLRSTVKKRKLEDLNESERNSRSANRKDLQSSPTPSKKKKIKAKLPHSFPAGMDVDKFLLSLHYDE</sequence>
<dbReference type="GO" id="GO:0005634">
    <property type="term" value="C:nucleus"/>
    <property type="evidence" value="ECO:0007669"/>
    <property type="project" value="TreeGrafter"/>
</dbReference>
<feature type="region of interest" description="Disordered" evidence="1">
    <location>
        <begin position="899"/>
        <end position="920"/>
    </location>
</feature>
<evidence type="ECO:0000313" key="3">
    <source>
        <dbReference type="EMBL" id="NXL54362.1"/>
    </source>
</evidence>
<reference evidence="3 4" key="1">
    <citation type="submission" date="2019-09" db="EMBL/GenBank/DDBJ databases">
        <title>Bird 10,000 Genomes (B10K) Project - Family phase.</title>
        <authorList>
            <person name="Zhang G."/>
        </authorList>
    </citation>
    <scope>NUCLEOTIDE SEQUENCE [LARGE SCALE GENOMIC DNA]</scope>
    <source>
        <strain evidence="3">B10K-DU-009-04</strain>
        <tissue evidence="3">Mixed tissue sample</tissue>
    </source>
</reference>
<feature type="compositionally biased region" description="Polar residues" evidence="1">
    <location>
        <begin position="1088"/>
        <end position="1105"/>
    </location>
</feature>
<gene>
    <name evidence="3" type="primary">Npat</name>
    <name evidence="3" type="ORF">PODPOD_R11776</name>
</gene>
<evidence type="ECO:0000313" key="4">
    <source>
        <dbReference type="Proteomes" id="UP000555275"/>
    </source>
</evidence>
<feature type="region of interest" description="Disordered" evidence="1">
    <location>
        <begin position="1282"/>
        <end position="1329"/>
    </location>
</feature>
<feature type="region of interest" description="Disordered" evidence="1">
    <location>
        <begin position="87"/>
        <end position="130"/>
    </location>
</feature>
<evidence type="ECO:0000256" key="1">
    <source>
        <dbReference type="SAM" id="MobiDB-lite"/>
    </source>
</evidence>
<feature type="region of interest" description="Disordered" evidence="1">
    <location>
        <begin position="435"/>
        <end position="529"/>
    </location>
</feature>
<accession>A0A7L0TKI4</accession>
<name>A0A7L0TKI4_PODPO</name>
<feature type="compositionally biased region" description="Polar residues" evidence="1">
    <location>
        <begin position="460"/>
        <end position="470"/>
    </location>
</feature>
<evidence type="ECO:0000259" key="2">
    <source>
        <dbReference type="Pfam" id="PF15712"/>
    </source>
</evidence>
<dbReference type="InterPro" id="IPR052850">
    <property type="entry name" value="NPAT_LisH"/>
</dbReference>
<feature type="compositionally biased region" description="Basic and acidic residues" evidence="1">
    <location>
        <begin position="363"/>
        <end position="398"/>
    </location>
</feature>
<feature type="non-terminal residue" evidence="3">
    <location>
        <position position="1"/>
    </location>
</feature>
<feature type="region of interest" description="Disordered" evidence="1">
    <location>
        <begin position="1176"/>
        <end position="1245"/>
    </location>
</feature>
<feature type="compositionally biased region" description="Polar residues" evidence="1">
    <location>
        <begin position="566"/>
        <end position="586"/>
    </location>
</feature>
<dbReference type="EMBL" id="VXAO01002989">
    <property type="protein sequence ID" value="NXL54362.1"/>
    <property type="molecule type" value="Genomic_DNA"/>
</dbReference>
<feature type="domain" description="Protein NPAT C-terminal" evidence="2">
    <location>
        <begin position="678"/>
        <end position="1344"/>
    </location>
</feature>
<feature type="region of interest" description="Disordered" evidence="1">
    <location>
        <begin position="1007"/>
        <end position="1149"/>
    </location>
</feature>
<feature type="region of interest" description="Disordered" evidence="1">
    <location>
        <begin position="617"/>
        <end position="652"/>
    </location>
</feature>
<dbReference type="PANTHER" id="PTHR15087">
    <property type="entry name" value="PROTEIN NPAT"/>
    <property type="match status" value="1"/>
</dbReference>